<organism evidence="1">
    <name type="scientific">Arundo donax</name>
    <name type="common">Giant reed</name>
    <name type="synonym">Donax arundinaceus</name>
    <dbReference type="NCBI Taxonomy" id="35708"/>
    <lineage>
        <taxon>Eukaryota</taxon>
        <taxon>Viridiplantae</taxon>
        <taxon>Streptophyta</taxon>
        <taxon>Embryophyta</taxon>
        <taxon>Tracheophyta</taxon>
        <taxon>Spermatophyta</taxon>
        <taxon>Magnoliopsida</taxon>
        <taxon>Liliopsida</taxon>
        <taxon>Poales</taxon>
        <taxon>Poaceae</taxon>
        <taxon>PACMAD clade</taxon>
        <taxon>Arundinoideae</taxon>
        <taxon>Arundineae</taxon>
        <taxon>Arundo</taxon>
    </lineage>
</organism>
<sequence>MDLTIFCTVESIGKVSMLKYVFTYLLRFWSQGSLSPKNLNFTKAYF</sequence>
<accession>A0A0A9FVI3</accession>
<dbReference type="AlphaFoldDB" id="A0A0A9FVI3"/>
<proteinExistence type="predicted"/>
<protein>
    <submittedName>
        <fullName evidence="1">Uncharacterized protein</fullName>
    </submittedName>
</protein>
<name>A0A0A9FVI3_ARUDO</name>
<reference evidence="1" key="2">
    <citation type="journal article" date="2015" name="Data Brief">
        <title>Shoot transcriptome of the giant reed, Arundo donax.</title>
        <authorList>
            <person name="Barrero R.A."/>
            <person name="Guerrero F.D."/>
            <person name="Moolhuijzen P."/>
            <person name="Goolsby J.A."/>
            <person name="Tidwell J."/>
            <person name="Bellgard S.E."/>
            <person name="Bellgard M.I."/>
        </authorList>
    </citation>
    <scope>NUCLEOTIDE SEQUENCE</scope>
    <source>
        <tissue evidence="1">Shoot tissue taken approximately 20 cm above the soil surface</tissue>
    </source>
</reference>
<reference evidence="1" key="1">
    <citation type="submission" date="2014-09" db="EMBL/GenBank/DDBJ databases">
        <authorList>
            <person name="Magalhaes I.L.F."/>
            <person name="Oliveira U."/>
            <person name="Santos F.R."/>
            <person name="Vidigal T.H.D.A."/>
            <person name="Brescovit A.D."/>
            <person name="Santos A.J."/>
        </authorList>
    </citation>
    <scope>NUCLEOTIDE SEQUENCE</scope>
    <source>
        <tissue evidence="1">Shoot tissue taken approximately 20 cm above the soil surface</tissue>
    </source>
</reference>
<dbReference type="EMBL" id="GBRH01181046">
    <property type="protein sequence ID" value="JAE16850.1"/>
    <property type="molecule type" value="Transcribed_RNA"/>
</dbReference>
<evidence type="ECO:0000313" key="1">
    <source>
        <dbReference type="EMBL" id="JAE16850.1"/>
    </source>
</evidence>